<dbReference type="Gene3D" id="3.30.1460.10">
    <property type="match status" value="1"/>
</dbReference>
<dbReference type="EMBL" id="BPQO01000027">
    <property type="protein sequence ID" value="GJD91474.1"/>
    <property type="molecule type" value="Genomic_DNA"/>
</dbReference>
<proteinExistence type="predicted"/>
<name>A0AAV4ZSB8_9HYPH</name>
<accession>A0AAV4ZSB8</accession>
<dbReference type="GO" id="GO:0009306">
    <property type="term" value="P:protein secretion"/>
    <property type="evidence" value="ECO:0007669"/>
    <property type="project" value="InterPro"/>
</dbReference>
<gene>
    <name evidence="1" type="ORF">BHAOGJBA_5022</name>
</gene>
<reference evidence="1" key="2">
    <citation type="submission" date="2021-08" db="EMBL/GenBank/DDBJ databases">
        <authorList>
            <person name="Tani A."/>
            <person name="Ola A."/>
            <person name="Ogura Y."/>
            <person name="Katsura K."/>
            <person name="Hayashi T."/>
        </authorList>
    </citation>
    <scope>NUCLEOTIDE SEQUENCE</scope>
    <source>
        <strain evidence="1">DSM 16372</strain>
    </source>
</reference>
<dbReference type="Proteomes" id="UP001055247">
    <property type="component" value="Unassembled WGS sequence"/>
</dbReference>
<sequence length="125" mass="13242">MSFGRGFLLLGQSFADRLGLPLRPARDGSLSFAFASTGTLSLTPAPDGSRVFVGLARLARRADGDRLRRALMQAGHQASTGRVVRVGLAADDSLHLVTDLADSELDLPSLDACLQELSGLHDRIA</sequence>
<evidence type="ECO:0008006" key="3">
    <source>
        <dbReference type="Google" id="ProtNLM"/>
    </source>
</evidence>
<protein>
    <recommendedName>
        <fullName evidence="3">Type III secretion chaperone SycN</fullName>
    </recommendedName>
</protein>
<organism evidence="1 2">
    <name type="scientific">Methylobacterium hispanicum</name>
    <dbReference type="NCBI Taxonomy" id="270350"/>
    <lineage>
        <taxon>Bacteria</taxon>
        <taxon>Pseudomonadati</taxon>
        <taxon>Pseudomonadota</taxon>
        <taxon>Alphaproteobacteria</taxon>
        <taxon>Hyphomicrobiales</taxon>
        <taxon>Methylobacteriaceae</taxon>
        <taxon>Methylobacterium</taxon>
    </lineage>
</organism>
<dbReference type="RefSeq" id="WP_066918950.1">
    <property type="nucleotide sequence ID" value="NZ_BPQO01000027.1"/>
</dbReference>
<dbReference type="AlphaFoldDB" id="A0AAV4ZSB8"/>
<keyword evidence="2" id="KW-1185">Reference proteome</keyword>
<reference evidence="1" key="1">
    <citation type="journal article" date="2016" name="Front. Microbiol.">
        <title>Genome Sequence of the Piezophilic, Mesophilic Sulfate-Reducing Bacterium Desulfovibrio indicus J2T.</title>
        <authorList>
            <person name="Cao J."/>
            <person name="Maignien L."/>
            <person name="Shao Z."/>
            <person name="Alain K."/>
            <person name="Jebbar M."/>
        </authorList>
    </citation>
    <scope>NUCLEOTIDE SEQUENCE</scope>
    <source>
        <strain evidence="1">DSM 16372</strain>
    </source>
</reference>
<comment type="caution">
    <text evidence="1">The sequence shown here is derived from an EMBL/GenBank/DDBJ whole genome shotgun (WGS) entry which is preliminary data.</text>
</comment>
<evidence type="ECO:0000313" key="1">
    <source>
        <dbReference type="EMBL" id="GJD91474.1"/>
    </source>
</evidence>
<dbReference type="SUPFAM" id="SSF69635">
    <property type="entry name" value="Type III secretory system chaperone-like"/>
    <property type="match status" value="1"/>
</dbReference>
<dbReference type="InterPro" id="IPR012673">
    <property type="entry name" value="T3SS_SynN"/>
</dbReference>
<dbReference type="Pfam" id="PF21665">
    <property type="entry name" value="Type_III_SycN"/>
    <property type="match status" value="1"/>
</dbReference>
<evidence type="ECO:0000313" key="2">
    <source>
        <dbReference type="Proteomes" id="UP001055247"/>
    </source>
</evidence>